<evidence type="ECO:0008006" key="5">
    <source>
        <dbReference type="Google" id="ProtNLM"/>
    </source>
</evidence>
<dbReference type="EMBL" id="CAJPUY010000019">
    <property type="protein sequence ID" value="CAG2153109.1"/>
    <property type="molecule type" value="Genomic_DNA"/>
</dbReference>
<sequence>MNRLFPTFHLFRRRHVRAAALLTLATALASPAAGFGQGVSGSADADEALHNIQSNFARMTPPPRTVDSINQELKQGEVSGHAAGRGGHGGGRRGSRASRDGTSAANKSQADADTPAIGSRPALSGVASEGRTDGVLPGQPTQAGEVAR</sequence>
<keyword evidence="2" id="KW-0732">Signal</keyword>
<evidence type="ECO:0000256" key="2">
    <source>
        <dbReference type="SAM" id="SignalP"/>
    </source>
</evidence>
<dbReference type="RefSeq" id="WP_230426988.1">
    <property type="nucleotide sequence ID" value="NZ_CAJPUY010000019.1"/>
</dbReference>
<feature type="chain" id="PRO_5036711032" description="DUF4148 domain-containing protein" evidence="2">
    <location>
        <begin position="30"/>
        <end position="148"/>
    </location>
</feature>
<organism evidence="3 4">
    <name type="scientific">Cupriavidus yeoncheonensis</name>
    <dbReference type="NCBI Taxonomy" id="1462994"/>
    <lineage>
        <taxon>Bacteria</taxon>
        <taxon>Pseudomonadati</taxon>
        <taxon>Pseudomonadota</taxon>
        <taxon>Betaproteobacteria</taxon>
        <taxon>Burkholderiales</taxon>
        <taxon>Burkholderiaceae</taxon>
        <taxon>Cupriavidus</taxon>
    </lineage>
</organism>
<protein>
    <recommendedName>
        <fullName evidence="5">DUF4148 domain-containing protein</fullName>
    </recommendedName>
</protein>
<gene>
    <name evidence="3" type="ORF">LMG31506_04746</name>
</gene>
<name>A0A916NFB8_9BURK</name>
<feature type="region of interest" description="Disordered" evidence="1">
    <location>
        <begin position="55"/>
        <end position="148"/>
    </location>
</feature>
<evidence type="ECO:0000256" key="1">
    <source>
        <dbReference type="SAM" id="MobiDB-lite"/>
    </source>
</evidence>
<keyword evidence="4" id="KW-1185">Reference proteome</keyword>
<evidence type="ECO:0000313" key="3">
    <source>
        <dbReference type="EMBL" id="CAG2153109.1"/>
    </source>
</evidence>
<reference evidence="3" key="1">
    <citation type="submission" date="2021-03" db="EMBL/GenBank/DDBJ databases">
        <authorList>
            <person name="Peeters C."/>
        </authorList>
    </citation>
    <scope>NUCLEOTIDE SEQUENCE</scope>
    <source>
        <strain evidence="3">LMG 31506</strain>
    </source>
</reference>
<accession>A0A916NFB8</accession>
<evidence type="ECO:0000313" key="4">
    <source>
        <dbReference type="Proteomes" id="UP000672934"/>
    </source>
</evidence>
<dbReference type="AlphaFoldDB" id="A0A916NFB8"/>
<feature type="signal peptide" evidence="2">
    <location>
        <begin position="1"/>
        <end position="29"/>
    </location>
</feature>
<dbReference type="Proteomes" id="UP000672934">
    <property type="component" value="Unassembled WGS sequence"/>
</dbReference>
<proteinExistence type="predicted"/>
<comment type="caution">
    <text evidence="3">The sequence shown here is derived from an EMBL/GenBank/DDBJ whole genome shotgun (WGS) entry which is preliminary data.</text>
</comment>